<gene>
    <name evidence="6" type="ORF">AB8Z38_21130</name>
</gene>
<accession>A0AB39XES5</accession>
<proteinExistence type="inferred from homology"/>
<dbReference type="InterPro" id="IPR001466">
    <property type="entry name" value="Beta-lactam-related"/>
</dbReference>
<name>A0AB39XES5_9BRAD</name>
<dbReference type="EMBL" id="CP165734">
    <property type="protein sequence ID" value="XDV55311.1"/>
    <property type="molecule type" value="Genomic_DNA"/>
</dbReference>
<evidence type="ECO:0000256" key="2">
    <source>
        <dbReference type="ARBA" id="ARBA00022670"/>
    </source>
</evidence>
<dbReference type="InterPro" id="IPR041489">
    <property type="entry name" value="PDZ_6"/>
</dbReference>
<dbReference type="CDD" id="cd06782">
    <property type="entry name" value="cpPDZ_CPP-like"/>
    <property type="match status" value="1"/>
</dbReference>
<evidence type="ECO:0000256" key="3">
    <source>
        <dbReference type="ARBA" id="ARBA00022801"/>
    </source>
</evidence>
<dbReference type="FunFam" id="2.30.42.10:FF:000063">
    <property type="entry name" value="Peptidase, S41 family"/>
    <property type="match status" value="1"/>
</dbReference>
<dbReference type="InterPro" id="IPR050789">
    <property type="entry name" value="Diverse_Enzym_Activities"/>
</dbReference>
<dbReference type="RefSeq" id="WP_369719763.1">
    <property type="nucleotide sequence ID" value="NZ_CP165734.1"/>
</dbReference>
<dbReference type="Gene3D" id="2.30.42.10">
    <property type="match status" value="1"/>
</dbReference>
<keyword evidence="3 6" id="KW-0378">Hydrolase</keyword>
<feature type="domain" description="PDZ" evidence="5">
    <location>
        <begin position="547"/>
        <end position="618"/>
    </location>
</feature>
<evidence type="ECO:0000256" key="4">
    <source>
        <dbReference type="ARBA" id="ARBA00022825"/>
    </source>
</evidence>
<comment type="similarity">
    <text evidence="1">Belongs to the peptidase S41A family.</text>
</comment>
<dbReference type="SUPFAM" id="SSF50156">
    <property type="entry name" value="PDZ domain-like"/>
    <property type="match status" value="1"/>
</dbReference>
<keyword evidence="2" id="KW-0645">Protease</keyword>
<evidence type="ECO:0000256" key="1">
    <source>
        <dbReference type="ARBA" id="ARBA00009179"/>
    </source>
</evidence>
<dbReference type="InterPro" id="IPR036034">
    <property type="entry name" value="PDZ_sf"/>
</dbReference>
<dbReference type="PANTHER" id="PTHR43283:SF3">
    <property type="entry name" value="BETA-LACTAMASE FAMILY PROTEIN (AFU_ORTHOLOGUE AFUA_5G07500)"/>
    <property type="match status" value="1"/>
</dbReference>
<dbReference type="PANTHER" id="PTHR43283">
    <property type="entry name" value="BETA-LACTAMASE-RELATED"/>
    <property type="match status" value="1"/>
</dbReference>
<evidence type="ECO:0000259" key="5">
    <source>
        <dbReference type="SMART" id="SM00228"/>
    </source>
</evidence>
<sequence>MARRRVLSSNASIRVDRVEWRPSHFRRLSRPGRNLLRDRPWPPSEACRLTSRFVNATMCSISSEWHDDVYNCAHAVAKLARDVRMKRLHRRLTALSILLLVTLGLATDGRAYDVAAISDTETLGFSAPRLSRIAAWQQTQVNAGAFSGAVAAIARNGRVAYMRAVGFRDRAKTTPLQLDAIFWIASMTKPVTSVAAMMLVEEGKLDLAAPVANYLPELMNMMVAVETKDPVTGKTQIAYEPQKHPMTVEDLLRQTSGLTYADSGNTAVHRLYRESGLNAKGLARDGTLKDFVSRLARLPLAHQPGEVWEYGHNADVLGRVIEVASGQPFDRFLDNRLFKPLGMVDTGFWVPPEKLARLVDPPAGATMLPDRDVTKPTTLFSGGGGLVSTAADYLRFCQMLLNGGELDGVRILSPEIVRRMTTSAVPPGKRIADGSVWGLGFSIRSEAARSSVAGSVGSFSWNGIWGTHFWVDPAEQLIAINLIHVAPNKFAVFNSAFHGLVYGAFSVPDQGVPASADAGVDQAALASFTGTYRFATLSSRDRQDEIGGLGIQIAIQDGRLEVKFPIQGTPAAKAGVMADDIITHLDGEATQGKSLDQVLDKMRGPVNSSIRLTIARKGQNEPIELTIVRAVIAPLGTDLHVAITDGKLQVEAGGALPVLDFEKGMPITLVPMSNDEFFVDSGEHTRLAFLHDEIGKATGLVLNPGPWQITGQRIN</sequence>
<evidence type="ECO:0000313" key="6">
    <source>
        <dbReference type="EMBL" id="XDV55311.1"/>
    </source>
</evidence>
<dbReference type="InterPro" id="IPR012338">
    <property type="entry name" value="Beta-lactam/transpept-like"/>
</dbReference>
<dbReference type="Pfam" id="PF17820">
    <property type="entry name" value="PDZ_6"/>
    <property type="match status" value="1"/>
</dbReference>
<dbReference type="GO" id="GO:0008236">
    <property type="term" value="F:serine-type peptidase activity"/>
    <property type="evidence" value="ECO:0007669"/>
    <property type="project" value="UniProtKB-KW"/>
</dbReference>
<reference evidence="6" key="1">
    <citation type="submission" date="2024-08" db="EMBL/GenBank/DDBJ databases">
        <authorList>
            <person name="Chaddad Z."/>
            <person name="Lamrabet M."/>
            <person name="Bouhnik O."/>
            <person name="Alami S."/>
            <person name="Wipf D."/>
            <person name="Courty P.E."/>
            <person name="Missbah El Idrissi M."/>
        </authorList>
    </citation>
    <scope>NUCLEOTIDE SEQUENCE</scope>
    <source>
        <strain evidence="6">LLZ17</strain>
    </source>
</reference>
<dbReference type="GO" id="GO:0006508">
    <property type="term" value="P:proteolysis"/>
    <property type="evidence" value="ECO:0007669"/>
    <property type="project" value="UniProtKB-KW"/>
</dbReference>
<dbReference type="SUPFAM" id="SSF56601">
    <property type="entry name" value="beta-lactamase/transpeptidase-like"/>
    <property type="match status" value="1"/>
</dbReference>
<dbReference type="AlphaFoldDB" id="A0AB39XES5"/>
<dbReference type="InterPro" id="IPR001478">
    <property type="entry name" value="PDZ"/>
</dbReference>
<dbReference type="Pfam" id="PF00144">
    <property type="entry name" value="Beta-lactamase"/>
    <property type="match status" value="1"/>
</dbReference>
<protein>
    <submittedName>
        <fullName evidence="6">Serine hydrolase</fullName>
    </submittedName>
</protein>
<organism evidence="6">
    <name type="scientific">Bradyrhizobium sp. LLZ17</name>
    <dbReference type="NCBI Taxonomy" id="3239388"/>
    <lineage>
        <taxon>Bacteria</taxon>
        <taxon>Pseudomonadati</taxon>
        <taxon>Pseudomonadota</taxon>
        <taxon>Alphaproteobacteria</taxon>
        <taxon>Hyphomicrobiales</taxon>
        <taxon>Nitrobacteraceae</taxon>
        <taxon>Bradyrhizobium</taxon>
    </lineage>
</organism>
<keyword evidence="4" id="KW-0720">Serine protease</keyword>
<dbReference type="SMART" id="SM00228">
    <property type="entry name" value="PDZ"/>
    <property type="match status" value="1"/>
</dbReference>
<dbReference type="Gene3D" id="3.40.710.10">
    <property type="entry name" value="DD-peptidase/beta-lactamase superfamily"/>
    <property type="match status" value="1"/>
</dbReference>